<dbReference type="Pfam" id="PF16242">
    <property type="entry name" value="Pyrid_ox_like"/>
    <property type="match status" value="1"/>
</dbReference>
<feature type="domain" description="General stress protein FMN-binding split barrel" evidence="2">
    <location>
        <begin position="34"/>
        <end position="188"/>
    </location>
</feature>
<gene>
    <name evidence="3" type="ORF">PPNO1_LOCUS4640</name>
</gene>
<name>A0A9P1MAX0_9PEZI</name>
<protein>
    <recommendedName>
        <fullName evidence="2">General stress protein FMN-binding split barrel domain-containing protein</fullName>
    </recommendedName>
</protein>
<evidence type="ECO:0000313" key="4">
    <source>
        <dbReference type="Proteomes" id="UP000838763"/>
    </source>
</evidence>
<reference evidence="3" key="1">
    <citation type="submission" date="2022-11" db="EMBL/GenBank/DDBJ databases">
        <authorList>
            <person name="Scott C."/>
            <person name="Bruce N."/>
        </authorList>
    </citation>
    <scope>NUCLEOTIDE SEQUENCE</scope>
</reference>
<dbReference type="PANTHER" id="PTHR34818:SF1">
    <property type="entry name" value="PROTEIN BLI-3"/>
    <property type="match status" value="1"/>
</dbReference>
<proteinExistence type="predicted"/>
<evidence type="ECO:0000313" key="3">
    <source>
        <dbReference type="EMBL" id="CAI4214912.1"/>
    </source>
</evidence>
<sequence length="214" mass="23107">MTSTLSHNPNNNMIGNQPADPYTTLNHSEAPVKEKMENFIHFIKRCKYGMLTTRDANTGLLASRCMELAATETNSTDLLFYTNTTSHKVEELSADPHVNVSFVNASGEWASAAGTASIITDRAVVERYYNPILKAWLGDLGDGKHDGSASDPRLGLIRVRINTATFSQSGKNLLARAADVVHGAVTGQPAQVSKLCEITDGEINNWRATGSAIA</sequence>
<dbReference type="Proteomes" id="UP000838763">
    <property type="component" value="Unassembled WGS sequence"/>
</dbReference>
<accession>A0A9P1MAX0</accession>
<keyword evidence="4" id="KW-1185">Reference proteome</keyword>
<dbReference type="Gene3D" id="2.30.110.10">
    <property type="entry name" value="Electron Transport, Fmn-binding Protein, Chain A"/>
    <property type="match status" value="1"/>
</dbReference>
<evidence type="ECO:0000256" key="1">
    <source>
        <dbReference type="SAM" id="MobiDB-lite"/>
    </source>
</evidence>
<dbReference type="PANTHER" id="PTHR34818">
    <property type="entry name" value="PROTEIN BLI-3"/>
    <property type="match status" value="1"/>
</dbReference>
<feature type="compositionally biased region" description="Polar residues" evidence="1">
    <location>
        <begin position="1"/>
        <end position="15"/>
    </location>
</feature>
<dbReference type="InterPro" id="IPR038725">
    <property type="entry name" value="YdaG_split_barrel_FMN-bd"/>
</dbReference>
<dbReference type="AlphaFoldDB" id="A0A9P1MAX0"/>
<dbReference type="EMBL" id="CALLCH030000012">
    <property type="protein sequence ID" value="CAI4214912.1"/>
    <property type="molecule type" value="Genomic_DNA"/>
</dbReference>
<dbReference type="OrthoDB" id="434253at2759"/>
<comment type="caution">
    <text evidence="3">The sequence shown here is derived from an EMBL/GenBank/DDBJ whole genome shotgun (WGS) entry which is preliminary data.</text>
</comment>
<feature type="region of interest" description="Disordered" evidence="1">
    <location>
        <begin position="1"/>
        <end position="25"/>
    </location>
</feature>
<organism evidence="3 4">
    <name type="scientific">Parascedosporium putredinis</name>
    <dbReference type="NCBI Taxonomy" id="1442378"/>
    <lineage>
        <taxon>Eukaryota</taxon>
        <taxon>Fungi</taxon>
        <taxon>Dikarya</taxon>
        <taxon>Ascomycota</taxon>
        <taxon>Pezizomycotina</taxon>
        <taxon>Sordariomycetes</taxon>
        <taxon>Hypocreomycetidae</taxon>
        <taxon>Microascales</taxon>
        <taxon>Microascaceae</taxon>
        <taxon>Parascedosporium</taxon>
    </lineage>
</organism>
<dbReference type="InterPro" id="IPR012349">
    <property type="entry name" value="Split_barrel_FMN-bd"/>
</dbReference>
<evidence type="ECO:0000259" key="2">
    <source>
        <dbReference type="Pfam" id="PF16242"/>
    </source>
</evidence>
<dbReference type="SUPFAM" id="SSF50475">
    <property type="entry name" value="FMN-binding split barrel"/>
    <property type="match status" value="1"/>
</dbReference>
<dbReference type="InterPro" id="IPR052917">
    <property type="entry name" value="Stress-Dev_Protein"/>
</dbReference>